<dbReference type="PANTHER" id="PTHR22940:SF4">
    <property type="entry name" value="PROTEIN TIMELESS HOMOLOG"/>
    <property type="match status" value="1"/>
</dbReference>
<evidence type="ECO:0000256" key="2">
    <source>
        <dbReference type="ARBA" id="ARBA00008174"/>
    </source>
</evidence>
<protein>
    <recommendedName>
        <fullName evidence="3">Topoisomerase 1-associated factor 1</fullName>
    </recommendedName>
</protein>
<reference evidence="10" key="1">
    <citation type="submission" date="2021-03" db="EMBL/GenBank/DDBJ databases">
        <authorList>
            <person name="Tagirdzhanova G."/>
        </authorList>
    </citation>
    <scope>NUCLEOTIDE SEQUENCE</scope>
</reference>
<sequence>MAEQNAYSGAVDQEVRAYIYSLASALGGTGLDEDGRYALGDDASAVLKDIKRWLKLYDEKLNRYDVARCLAEANVFKGDLLEILSLWPEDDRQGKLMGKMALSCMEIMVPLTWPIEKNEMQMTASHYCHAPYLQLAQIGYKREILEHPSTAILRTAIRIALPSIALPISERSQRDEGIIRLVLYFLRNVAMISAPANLPVEWNENEVSRAATIAAFQAQDVFTLLLTIASNIGEDFNTQDVVVLELLFHIVKGIDAEKLFMEDEELHQKNSKELKGLMLKEAAMLQGYAKNAPTRHNRFGTMIWVKRDNERVSTVSGQDVLMDGQHALSKMDQSKKWNKPKQRKKEQRTTNHFDLPTPLNKNSKKFLRSFVEDFLDSGFNPLFAHLRRAIERDADRVLESHQQQFLYLIGWFLQAERMRKASKKRQLDKQGVLDSVAEVDSYSLVASVLNQETFILLNKQMQEWLDHKQWLELDAAMRCFTQILLTVQEMSLSPIDEDQEIADNIQNRIFYEETTHDRVISILRNYKDQNFSYLDACTDLAHVFLRLLEQYSKGNIDLQVRSRQRARRKKAAKTAESDIQADQQDSEAEDEVDVQRLSKERKFDFKRFAAKFVTQPCVNTFVTFTTYYKDLTDEQLKRAHRYFYRVAFKQEMSVMLLRLDIVSLFYRMIKGPDGMNTASSIFNEWKELAKQVFRKLIKQMQERPGLAVELLFSKLSSTAFYLEHGYEKEAIVSTSRAPPGLEVKGSLSVADQIAVVVASLSTNDMNHIVFAENAILAAASERKAWEASNEAKVGDAEGNATLQVESPPSPVIVLKPDNEARRIALFKNARLRLLLKLAGLECVGDTDDSHAPWQFPSQLSSTELQTTADIIATNRRNPRENWGEDNSVPAEDMLQRKYTSQAPAVDFGLSDDDDLEDLIAEAQALPRNTMTTRKHPSQPKKTRKRKSIDDDDDATSLPDEDAIKDRRKARLLADIAKRRKIKSSEFVHDSDEEDDEARDTAFFSNEEAHRIGQARKIMEMLRAEQSQRTKSQDKSKSRKKQKLDEAEKENATPADSSGENDDVSTSSPRSRHFALASSDNEQDTPLSSQVEAAAAAKNASSTGLPFAEESENEYVVMEIDGAGQDPVISKAVATDVADEITEDDVSDLETVPRKGHVSRRRIAILDDSEDE</sequence>
<evidence type="ECO:0000259" key="9">
    <source>
        <dbReference type="Pfam" id="PF04821"/>
    </source>
</evidence>
<comment type="subcellular location">
    <subcellularLocation>
        <location evidence="1">Nucleus</location>
    </subcellularLocation>
</comment>
<feature type="compositionally biased region" description="Acidic residues" evidence="8">
    <location>
        <begin position="949"/>
        <end position="960"/>
    </location>
</feature>
<feature type="region of interest" description="Disordered" evidence="8">
    <location>
        <begin position="331"/>
        <end position="357"/>
    </location>
</feature>
<comment type="caution">
    <text evidence="10">The sequence shown here is derived from an EMBL/GenBank/DDBJ whole genome shotgun (WGS) entry which is preliminary data.</text>
</comment>
<feature type="compositionally biased region" description="Polar residues" evidence="8">
    <location>
        <begin position="1077"/>
        <end position="1090"/>
    </location>
</feature>
<feature type="domain" description="Timeless N-terminal" evidence="9">
    <location>
        <begin position="36"/>
        <end position="305"/>
    </location>
</feature>
<evidence type="ECO:0000256" key="4">
    <source>
        <dbReference type="ARBA" id="ARBA00022880"/>
    </source>
</evidence>
<dbReference type="GO" id="GO:0043111">
    <property type="term" value="P:replication fork arrest"/>
    <property type="evidence" value="ECO:0007669"/>
    <property type="project" value="TreeGrafter"/>
</dbReference>
<accession>A0A8H3FHL6</accession>
<dbReference type="OrthoDB" id="310853at2759"/>
<evidence type="ECO:0000256" key="5">
    <source>
        <dbReference type="ARBA" id="ARBA00023242"/>
    </source>
</evidence>
<proteinExistence type="inferred from homology"/>
<dbReference type="Proteomes" id="UP000664169">
    <property type="component" value="Unassembled WGS sequence"/>
</dbReference>
<feature type="region of interest" description="Disordered" evidence="8">
    <location>
        <begin position="922"/>
        <end position="960"/>
    </location>
</feature>
<keyword evidence="11" id="KW-1185">Reference proteome</keyword>
<dbReference type="PANTHER" id="PTHR22940">
    <property type="entry name" value="TIMEOUT/TIMELESS-2"/>
    <property type="match status" value="1"/>
</dbReference>
<feature type="compositionally biased region" description="Basic residues" evidence="8">
    <location>
        <begin position="932"/>
        <end position="946"/>
    </location>
</feature>
<dbReference type="GO" id="GO:0000076">
    <property type="term" value="P:DNA replication checkpoint signaling"/>
    <property type="evidence" value="ECO:0007669"/>
    <property type="project" value="TreeGrafter"/>
</dbReference>
<gene>
    <name evidence="10" type="ORF">GOMPHAMPRED_003700</name>
</gene>
<feature type="compositionally biased region" description="Basic residues" evidence="8">
    <location>
        <begin position="336"/>
        <end position="346"/>
    </location>
</feature>
<feature type="region of interest" description="Disordered" evidence="8">
    <location>
        <begin position="571"/>
        <end position="591"/>
    </location>
</feature>
<feature type="region of interest" description="Disordered" evidence="8">
    <location>
        <begin position="1022"/>
        <end position="1107"/>
    </location>
</feature>
<dbReference type="GO" id="GO:0006281">
    <property type="term" value="P:DNA repair"/>
    <property type="evidence" value="ECO:0007669"/>
    <property type="project" value="TreeGrafter"/>
</dbReference>
<keyword evidence="4" id="KW-0236">DNA replication inhibitor</keyword>
<dbReference type="InterPro" id="IPR006906">
    <property type="entry name" value="Timeless_N"/>
</dbReference>
<dbReference type="GO" id="GO:0051321">
    <property type="term" value="P:meiotic cell cycle"/>
    <property type="evidence" value="ECO:0007669"/>
    <property type="project" value="UniProtKB-KW"/>
</dbReference>
<dbReference type="GO" id="GO:0031298">
    <property type="term" value="C:replication fork protection complex"/>
    <property type="evidence" value="ECO:0007669"/>
    <property type="project" value="TreeGrafter"/>
</dbReference>
<evidence type="ECO:0000256" key="6">
    <source>
        <dbReference type="ARBA" id="ARBA00023254"/>
    </source>
</evidence>
<evidence type="ECO:0000256" key="3">
    <source>
        <dbReference type="ARBA" id="ARBA00021529"/>
    </source>
</evidence>
<evidence type="ECO:0000256" key="1">
    <source>
        <dbReference type="ARBA" id="ARBA00004123"/>
    </source>
</evidence>
<keyword evidence="5" id="KW-0539">Nucleus</keyword>
<dbReference type="GO" id="GO:0003677">
    <property type="term" value="F:DNA binding"/>
    <property type="evidence" value="ECO:0007669"/>
    <property type="project" value="TreeGrafter"/>
</dbReference>
<name>A0A8H3FHL6_9LECA</name>
<evidence type="ECO:0000313" key="11">
    <source>
        <dbReference type="Proteomes" id="UP000664169"/>
    </source>
</evidence>
<keyword evidence="7" id="KW-0131">Cell cycle</keyword>
<evidence type="ECO:0000313" key="10">
    <source>
        <dbReference type="EMBL" id="CAF9924766.1"/>
    </source>
</evidence>
<organism evidence="10 11">
    <name type="scientific">Gomphillus americanus</name>
    <dbReference type="NCBI Taxonomy" id="1940652"/>
    <lineage>
        <taxon>Eukaryota</taxon>
        <taxon>Fungi</taxon>
        <taxon>Dikarya</taxon>
        <taxon>Ascomycota</taxon>
        <taxon>Pezizomycotina</taxon>
        <taxon>Lecanoromycetes</taxon>
        <taxon>OSLEUM clade</taxon>
        <taxon>Ostropomycetidae</taxon>
        <taxon>Ostropales</taxon>
        <taxon>Graphidaceae</taxon>
        <taxon>Gomphilloideae</taxon>
        <taxon>Gomphillus</taxon>
    </lineage>
</organism>
<evidence type="ECO:0000256" key="8">
    <source>
        <dbReference type="SAM" id="MobiDB-lite"/>
    </source>
</evidence>
<dbReference type="AlphaFoldDB" id="A0A8H3FHL6"/>
<dbReference type="Pfam" id="PF04821">
    <property type="entry name" value="TIMELESS"/>
    <property type="match status" value="1"/>
</dbReference>
<comment type="similarity">
    <text evidence="2">Belongs to the timeless family.</text>
</comment>
<evidence type="ECO:0000256" key="7">
    <source>
        <dbReference type="ARBA" id="ARBA00023306"/>
    </source>
</evidence>
<feature type="region of interest" description="Disordered" evidence="8">
    <location>
        <begin position="985"/>
        <end position="1008"/>
    </location>
</feature>
<keyword evidence="6" id="KW-0469">Meiosis</keyword>
<feature type="compositionally biased region" description="Basic and acidic residues" evidence="8">
    <location>
        <begin position="1022"/>
        <end position="1035"/>
    </location>
</feature>
<feature type="compositionally biased region" description="Polar residues" evidence="8">
    <location>
        <begin position="1053"/>
        <end position="1068"/>
    </location>
</feature>
<dbReference type="EMBL" id="CAJPDQ010000022">
    <property type="protein sequence ID" value="CAF9924766.1"/>
    <property type="molecule type" value="Genomic_DNA"/>
</dbReference>
<dbReference type="InterPro" id="IPR044998">
    <property type="entry name" value="Timeless"/>
</dbReference>